<feature type="region of interest" description="Disordered" evidence="1">
    <location>
        <begin position="1"/>
        <end position="38"/>
    </location>
</feature>
<name>A0A2T2P585_CORCC</name>
<accession>A0A2T2P585</accession>
<dbReference type="EMBL" id="KZ678129">
    <property type="protein sequence ID" value="PSN72840.1"/>
    <property type="molecule type" value="Genomic_DNA"/>
</dbReference>
<reference evidence="2 3" key="1">
    <citation type="journal article" date="2018" name="Front. Microbiol.">
        <title>Genome-Wide Analysis of Corynespora cassiicola Leaf Fall Disease Putative Effectors.</title>
        <authorList>
            <person name="Lopez D."/>
            <person name="Ribeiro S."/>
            <person name="Label P."/>
            <person name="Fumanal B."/>
            <person name="Venisse J.S."/>
            <person name="Kohler A."/>
            <person name="de Oliveira R.R."/>
            <person name="Labutti K."/>
            <person name="Lipzen A."/>
            <person name="Lail K."/>
            <person name="Bauer D."/>
            <person name="Ohm R.A."/>
            <person name="Barry K.W."/>
            <person name="Spatafora J."/>
            <person name="Grigoriev I.V."/>
            <person name="Martin F.M."/>
            <person name="Pujade-Renaud V."/>
        </authorList>
    </citation>
    <scope>NUCLEOTIDE SEQUENCE [LARGE SCALE GENOMIC DNA]</scope>
    <source>
        <strain evidence="2 3">Philippines</strain>
    </source>
</reference>
<dbReference type="Proteomes" id="UP000240883">
    <property type="component" value="Unassembled WGS sequence"/>
</dbReference>
<organism evidence="2 3">
    <name type="scientific">Corynespora cassiicola Philippines</name>
    <dbReference type="NCBI Taxonomy" id="1448308"/>
    <lineage>
        <taxon>Eukaryota</taxon>
        <taxon>Fungi</taxon>
        <taxon>Dikarya</taxon>
        <taxon>Ascomycota</taxon>
        <taxon>Pezizomycotina</taxon>
        <taxon>Dothideomycetes</taxon>
        <taxon>Pleosporomycetidae</taxon>
        <taxon>Pleosporales</taxon>
        <taxon>Corynesporascaceae</taxon>
        <taxon>Corynespora</taxon>
    </lineage>
</organism>
<feature type="compositionally biased region" description="Low complexity" evidence="1">
    <location>
        <begin position="16"/>
        <end position="38"/>
    </location>
</feature>
<proteinExistence type="predicted"/>
<protein>
    <submittedName>
        <fullName evidence="2">Uncharacterized protein</fullName>
    </submittedName>
</protein>
<evidence type="ECO:0000256" key="1">
    <source>
        <dbReference type="SAM" id="MobiDB-lite"/>
    </source>
</evidence>
<feature type="region of interest" description="Disordered" evidence="1">
    <location>
        <begin position="102"/>
        <end position="146"/>
    </location>
</feature>
<feature type="compositionally biased region" description="Polar residues" evidence="1">
    <location>
        <begin position="103"/>
        <end position="143"/>
    </location>
</feature>
<gene>
    <name evidence="2" type="ORF">BS50DRAFT_171114</name>
</gene>
<sequence>MSFVRPRPLPSPSPTVPRQQAGGSSSSSSQQQQQQQQILSPLLHCAALRCAAAEPTSPLSPDHATLHRPPIAAGRPPGKLIDIHLIHPLVRPVRRAKPWFTSPLRSTNQPSNPTLLASPNAKSVRSRKSSPLSFPKRNSTTKVKASKQIIKENNVRLIVRHRTRRRSVFLRGTMDLPPSPFSTPPPIENATPYTLFSRAIAPTKKKGPPPFSICARARRGEGALTQASSLYRVG</sequence>
<dbReference type="AlphaFoldDB" id="A0A2T2P585"/>
<evidence type="ECO:0000313" key="3">
    <source>
        <dbReference type="Proteomes" id="UP000240883"/>
    </source>
</evidence>
<keyword evidence="3" id="KW-1185">Reference proteome</keyword>
<evidence type="ECO:0000313" key="2">
    <source>
        <dbReference type="EMBL" id="PSN72840.1"/>
    </source>
</evidence>